<dbReference type="PANTHER" id="PTHR32153">
    <property type="entry name" value="OJ000223_09.16 PROTEIN"/>
    <property type="match status" value="1"/>
</dbReference>
<organism evidence="2 3">
    <name type="scientific">Arabidopsis suecica</name>
    <name type="common">Swedish thale-cress</name>
    <name type="synonym">Cardaminopsis suecica</name>
    <dbReference type="NCBI Taxonomy" id="45249"/>
    <lineage>
        <taxon>Eukaryota</taxon>
        <taxon>Viridiplantae</taxon>
        <taxon>Streptophyta</taxon>
        <taxon>Embryophyta</taxon>
        <taxon>Tracheophyta</taxon>
        <taxon>Spermatophyta</taxon>
        <taxon>Magnoliopsida</taxon>
        <taxon>eudicotyledons</taxon>
        <taxon>Gunneridae</taxon>
        <taxon>Pentapetalae</taxon>
        <taxon>rosids</taxon>
        <taxon>malvids</taxon>
        <taxon>Brassicales</taxon>
        <taxon>Brassicaceae</taxon>
        <taxon>Camelineae</taxon>
        <taxon>Arabidopsis</taxon>
    </lineage>
</organism>
<dbReference type="Pfam" id="PF24758">
    <property type="entry name" value="LRR_At5g56370"/>
    <property type="match status" value="1"/>
</dbReference>
<dbReference type="EMBL" id="JAEFBJ010000008">
    <property type="protein sequence ID" value="KAG7582389.1"/>
    <property type="molecule type" value="Genomic_DNA"/>
</dbReference>
<dbReference type="InterPro" id="IPR044997">
    <property type="entry name" value="F-box_plant"/>
</dbReference>
<sequence>MAGESSTAALRLRSCPRKVRRRRSRKIKGAVESISSLPDVILQHILSFIPTKLAIRTSLLSKRWRHVWCDIPRLSFDFDIPKEGYCIIKTLNQYTAPKIIHFHLRANLSGNVPHLNSWIEFVMSRNVENLSLALWQLCSDEYKIPDFFYISSSVKQLFVELDCADMRIPTCSVSWTSLKKLSLRKCRLSDEYMAKILSGCPILESLTLSFCDALEVLDLSKSMRLRTLEVERNRWTSGPTQIVAPYIHCLILTSSQVSPCTLVDVSSLAEAKLNIVVCAYERTTKADFLQDMVLKMLAKLQNVEKLAFGEIFIQVLSLAELRGVSFPMFKVKALALKTSISQNVIHGIERILQNSPDLKTLKLHIRNGNTIPEVNLDEYVASQGMNPDLCWRSKDGTYWNRSRCDVEPKHVVSFMKRMVKTTKTLEKMVVKLEDTYENTREDPSRLIIGRIQIMLERKRL</sequence>
<reference evidence="2 3" key="1">
    <citation type="submission" date="2020-12" db="EMBL/GenBank/DDBJ databases">
        <title>Concerted genomic and epigenomic changes stabilize Arabidopsis allopolyploids.</title>
        <authorList>
            <person name="Chen Z."/>
        </authorList>
    </citation>
    <scope>NUCLEOTIDE SEQUENCE [LARGE SCALE GENOMIC DNA]</scope>
    <source>
        <strain evidence="2">As9502</strain>
        <tissue evidence="2">Leaf</tissue>
    </source>
</reference>
<dbReference type="PROSITE" id="PS50181">
    <property type="entry name" value="FBOX"/>
    <property type="match status" value="1"/>
</dbReference>
<dbReference type="InterPro" id="IPR001810">
    <property type="entry name" value="F-box_dom"/>
</dbReference>
<feature type="domain" description="F-box" evidence="1">
    <location>
        <begin position="31"/>
        <end position="67"/>
    </location>
</feature>
<dbReference type="OrthoDB" id="1939276at2759"/>
<evidence type="ECO:0000259" key="1">
    <source>
        <dbReference type="PROSITE" id="PS50181"/>
    </source>
</evidence>
<evidence type="ECO:0000313" key="2">
    <source>
        <dbReference type="EMBL" id="KAG7582389.1"/>
    </source>
</evidence>
<keyword evidence="3" id="KW-1185">Reference proteome</keyword>
<dbReference type="InterPro" id="IPR055411">
    <property type="entry name" value="LRR_FXL15/At3g58940/PEG3-like"/>
</dbReference>
<evidence type="ECO:0000313" key="3">
    <source>
        <dbReference type="Proteomes" id="UP000694251"/>
    </source>
</evidence>
<accession>A0A8T2B8V6</accession>
<dbReference type="CDD" id="cd22160">
    <property type="entry name" value="F-box_AtFBL13-like"/>
    <property type="match status" value="1"/>
</dbReference>
<dbReference type="Pfam" id="PF00646">
    <property type="entry name" value="F-box"/>
    <property type="match status" value="1"/>
</dbReference>
<gene>
    <name evidence="2" type="ORF">ISN44_As08g019920</name>
</gene>
<protein>
    <submittedName>
        <fullName evidence="2">F-box domain</fullName>
    </submittedName>
</protein>
<comment type="caution">
    <text evidence="2">The sequence shown here is derived from an EMBL/GenBank/DDBJ whole genome shotgun (WGS) entry which is preliminary data.</text>
</comment>
<dbReference type="Proteomes" id="UP000694251">
    <property type="component" value="Chromosome 8"/>
</dbReference>
<dbReference type="InterPro" id="IPR053781">
    <property type="entry name" value="F-box_AtFBL13-like"/>
</dbReference>
<name>A0A8T2B8V6_ARASU</name>
<dbReference type="AlphaFoldDB" id="A0A8T2B8V6"/>
<proteinExistence type="predicted"/>